<proteinExistence type="predicted"/>
<dbReference type="PANTHER" id="PTHR36503:SF1">
    <property type="entry name" value="BLR2520 PROTEIN"/>
    <property type="match status" value="1"/>
</dbReference>
<protein>
    <submittedName>
        <fullName evidence="2">Glyoxalase</fullName>
    </submittedName>
</protein>
<dbReference type="Gene3D" id="3.10.180.10">
    <property type="entry name" value="2,3-Dihydroxybiphenyl 1,2-Dioxygenase, domain 1"/>
    <property type="match status" value="1"/>
</dbReference>
<dbReference type="InterPro" id="IPR037523">
    <property type="entry name" value="VOC_core"/>
</dbReference>
<dbReference type="RefSeq" id="WP_213654201.1">
    <property type="nucleotide sequence ID" value="NZ_BOSL01000003.1"/>
</dbReference>
<dbReference type="SUPFAM" id="SSF54593">
    <property type="entry name" value="Glyoxalase/Bleomycin resistance protein/Dihydroxybiphenyl dioxygenase"/>
    <property type="match status" value="1"/>
</dbReference>
<dbReference type="PROSITE" id="PS51819">
    <property type="entry name" value="VOC"/>
    <property type="match status" value="1"/>
</dbReference>
<sequence>MIPQRVTLVTLGALDLAALRAFYTRLGWEDTPTSSDDYCVFTTAGVLLSLFPYRELVKDANLEDSVPVPAADAKPSFRGITLAVNVEEPEEVDAAIEKARQAGAVILKEPEEAFWGGRSAYFADPEYNVWEVCWNPSAIFDETGAMISF</sequence>
<evidence type="ECO:0000313" key="3">
    <source>
        <dbReference type="Proteomes" id="UP000679992"/>
    </source>
</evidence>
<dbReference type="InterPro" id="IPR029068">
    <property type="entry name" value="Glyas_Bleomycin-R_OHBP_Dase"/>
</dbReference>
<dbReference type="Proteomes" id="UP000679992">
    <property type="component" value="Unassembled WGS sequence"/>
</dbReference>
<name>A0ABQ4M8T5_9BACL</name>
<evidence type="ECO:0000313" key="2">
    <source>
        <dbReference type="EMBL" id="GIP52393.1"/>
    </source>
</evidence>
<reference evidence="2 3" key="1">
    <citation type="submission" date="2021-03" db="EMBL/GenBank/DDBJ databases">
        <title>Antimicrobial resistance genes in bacteria isolated from Japanese honey, and their potential for conferring macrolide and lincosamide resistance in the American foulbrood pathogen Paenibacillus larvae.</title>
        <authorList>
            <person name="Okamoto M."/>
            <person name="Kumagai M."/>
            <person name="Kanamori H."/>
            <person name="Takamatsu D."/>
        </authorList>
    </citation>
    <scope>NUCLEOTIDE SEQUENCE [LARGE SCALE GENOMIC DNA]</scope>
    <source>
        <strain evidence="2 3">J42TS3</strain>
    </source>
</reference>
<gene>
    <name evidence="2" type="ORF">J42TS3_14280</name>
</gene>
<organism evidence="2 3">
    <name type="scientific">Paenibacillus vini</name>
    <dbReference type="NCBI Taxonomy" id="1476024"/>
    <lineage>
        <taxon>Bacteria</taxon>
        <taxon>Bacillati</taxon>
        <taxon>Bacillota</taxon>
        <taxon>Bacilli</taxon>
        <taxon>Bacillales</taxon>
        <taxon>Paenibacillaceae</taxon>
        <taxon>Paenibacillus</taxon>
    </lineage>
</organism>
<comment type="caution">
    <text evidence="2">The sequence shown here is derived from an EMBL/GenBank/DDBJ whole genome shotgun (WGS) entry which is preliminary data.</text>
</comment>
<feature type="domain" description="VOC" evidence="1">
    <location>
        <begin position="5"/>
        <end position="135"/>
    </location>
</feature>
<accession>A0ABQ4M8T5</accession>
<keyword evidence="3" id="KW-1185">Reference proteome</keyword>
<dbReference type="InterPro" id="IPR004360">
    <property type="entry name" value="Glyas_Fos-R_dOase_dom"/>
</dbReference>
<dbReference type="Pfam" id="PF00903">
    <property type="entry name" value="Glyoxalase"/>
    <property type="match status" value="1"/>
</dbReference>
<dbReference type="EMBL" id="BOSL01000003">
    <property type="protein sequence ID" value="GIP52393.1"/>
    <property type="molecule type" value="Genomic_DNA"/>
</dbReference>
<evidence type="ECO:0000259" key="1">
    <source>
        <dbReference type="PROSITE" id="PS51819"/>
    </source>
</evidence>
<dbReference type="PANTHER" id="PTHR36503">
    <property type="entry name" value="BLR2520 PROTEIN"/>
    <property type="match status" value="1"/>
</dbReference>